<accession>A0A1I7ZT63</accession>
<dbReference type="WBParaSite" id="L893_g2937.t1">
    <property type="protein sequence ID" value="L893_g2937.t1"/>
    <property type="gene ID" value="L893_g2937"/>
</dbReference>
<evidence type="ECO:0000256" key="1">
    <source>
        <dbReference type="PROSITE-ProRule" id="PRU01005"/>
    </source>
</evidence>
<protein>
    <submittedName>
        <fullName evidence="4">ShKT domain-containing protein</fullName>
    </submittedName>
</protein>
<proteinExistence type="predicted"/>
<feature type="disulfide bond" evidence="1">
    <location>
        <begin position="38"/>
        <end position="72"/>
    </location>
</feature>
<dbReference type="AlphaFoldDB" id="A0A1I7ZT63"/>
<dbReference type="Proteomes" id="UP000095287">
    <property type="component" value="Unplaced"/>
</dbReference>
<comment type="caution">
    <text evidence="1">Lacks conserved residue(s) required for the propagation of feature annotation.</text>
</comment>
<reference evidence="4" key="1">
    <citation type="submission" date="2016-11" db="UniProtKB">
        <authorList>
            <consortium name="WormBaseParasite"/>
        </authorList>
    </citation>
    <scope>IDENTIFICATION</scope>
</reference>
<dbReference type="InterPro" id="IPR003582">
    <property type="entry name" value="ShKT_dom"/>
</dbReference>
<feature type="domain" description="ShKT" evidence="2">
    <location>
        <begin position="38"/>
        <end position="72"/>
    </location>
</feature>
<dbReference type="Pfam" id="PF01549">
    <property type="entry name" value="ShK"/>
    <property type="match status" value="1"/>
</dbReference>
<organism evidence="3 4">
    <name type="scientific">Steinernema glaseri</name>
    <dbReference type="NCBI Taxonomy" id="37863"/>
    <lineage>
        <taxon>Eukaryota</taxon>
        <taxon>Metazoa</taxon>
        <taxon>Ecdysozoa</taxon>
        <taxon>Nematoda</taxon>
        <taxon>Chromadorea</taxon>
        <taxon>Rhabditida</taxon>
        <taxon>Tylenchina</taxon>
        <taxon>Panagrolaimomorpha</taxon>
        <taxon>Strongyloidoidea</taxon>
        <taxon>Steinernematidae</taxon>
        <taxon>Steinernema</taxon>
    </lineage>
</organism>
<evidence type="ECO:0000313" key="4">
    <source>
        <dbReference type="WBParaSite" id="L893_g2937.t1"/>
    </source>
</evidence>
<keyword evidence="3" id="KW-1185">Reference proteome</keyword>
<name>A0A1I7ZT63_9BILA</name>
<sequence length="74" mass="8410">MKQVVFLPTAAQLYMDPNYFLLQVANSILDIPLTEHLCQDRSSQCSVVAAACRSRPNFLTMYSKCKFTCNWCAI</sequence>
<dbReference type="PROSITE" id="PS51670">
    <property type="entry name" value="SHKT"/>
    <property type="match status" value="1"/>
</dbReference>
<keyword evidence="1" id="KW-1015">Disulfide bond</keyword>
<evidence type="ECO:0000313" key="3">
    <source>
        <dbReference type="Proteomes" id="UP000095287"/>
    </source>
</evidence>
<evidence type="ECO:0000259" key="2">
    <source>
        <dbReference type="PROSITE" id="PS51670"/>
    </source>
</evidence>